<dbReference type="PANTHER" id="PTHR43471">
    <property type="entry name" value="ABC TRANSPORTER PERMEASE"/>
    <property type="match status" value="1"/>
</dbReference>
<keyword evidence="3 5" id="KW-1133">Transmembrane helix</keyword>
<feature type="transmembrane region" description="Helical" evidence="5">
    <location>
        <begin position="247"/>
        <end position="267"/>
    </location>
</feature>
<dbReference type="EMBL" id="PTJC01000005">
    <property type="protein sequence ID" value="PPK88582.1"/>
    <property type="molecule type" value="Genomic_DNA"/>
</dbReference>
<evidence type="ECO:0000256" key="4">
    <source>
        <dbReference type="ARBA" id="ARBA00023136"/>
    </source>
</evidence>
<evidence type="ECO:0000256" key="2">
    <source>
        <dbReference type="ARBA" id="ARBA00022692"/>
    </source>
</evidence>
<reference evidence="7 8" key="1">
    <citation type="submission" date="2018-02" db="EMBL/GenBank/DDBJ databases">
        <title>Genomic Encyclopedia of Archaeal and Bacterial Type Strains, Phase II (KMG-II): from individual species to whole genera.</title>
        <authorList>
            <person name="Goeker M."/>
        </authorList>
    </citation>
    <scope>NUCLEOTIDE SEQUENCE [LARGE SCALE GENOMIC DNA]</scope>
    <source>
        <strain evidence="7 8">DSM 29526</strain>
    </source>
</reference>
<dbReference type="GO" id="GO:0140359">
    <property type="term" value="F:ABC-type transporter activity"/>
    <property type="evidence" value="ECO:0007669"/>
    <property type="project" value="InterPro"/>
</dbReference>
<sequence>MNNLWLVTRREYITRVRRRSFILATLLTPVGFALFVVIANAVFSYGNDDVQRIAVIDDGNLFDGALPDENGLYFRFVDQPLDSLREETGEDRDFAGILVIPRVTNPRSRNFRVQLFSDETLSMDAQSRIRNRIEDALREYKIEALEIDATTLASLDTDVSLSVRSLTQSEEGESDDRSMASALGAGIGTVMGFLMYISVFVYGMMVMRSVMEEKTNRIVEVVISSVRPFTLLLGKIIGVGALGLTQVVAWMIMIPGLLFLVGLFFGLDSEPSQMPNSPDMNPEEMQSMIDRAIAGLSDLNWWIIIPCFILYFLGGYFMYAALFAAVGSAMGDDMGESQTLTIPITIPVILAFYIMMAAIQNPNSSLAVWSSIFPLFAPIVMPARLAFDPPIWQVLLSLLFVFLFAALMVWMASRIYRIGILNYGKKSSLNDMGKWITAKY</sequence>
<keyword evidence="2 5" id="KW-0812">Transmembrane</keyword>
<gene>
    <name evidence="7" type="ORF">CLV84_1551</name>
</gene>
<feature type="transmembrane region" description="Helical" evidence="5">
    <location>
        <begin position="366"/>
        <end position="385"/>
    </location>
</feature>
<dbReference type="GO" id="GO:0016020">
    <property type="term" value="C:membrane"/>
    <property type="evidence" value="ECO:0007669"/>
    <property type="project" value="UniProtKB-SubCell"/>
</dbReference>
<feature type="transmembrane region" description="Helical" evidence="5">
    <location>
        <begin position="391"/>
        <end position="412"/>
    </location>
</feature>
<feature type="transmembrane region" description="Helical" evidence="5">
    <location>
        <begin position="218"/>
        <end position="241"/>
    </location>
</feature>
<evidence type="ECO:0000313" key="8">
    <source>
        <dbReference type="Proteomes" id="UP000237662"/>
    </source>
</evidence>
<evidence type="ECO:0000259" key="6">
    <source>
        <dbReference type="Pfam" id="PF12698"/>
    </source>
</evidence>
<feature type="transmembrane region" description="Helical" evidence="5">
    <location>
        <begin position="182"/>
        <end position="206"/>
    </location>
</feature>
<accession>A0A2S6IAS8</accession>
<dbReference type="Proteomes" id="UP000237662">
    <property type="component" value="Unassembled WGS sequence"/>
</dbReference>
<protein>
    <submittedName>
        <fullName evidence="7">ABC-2 type transport system permease protein</fullName>
    </submittedName>
</protein>
<dbReference type="Gene3D" id="3.40.190.10">
    <property type="entry name" value="Periplasmic binding protein-like II"/>
    <property type="match status" value="1"/>
</dbReference>
<keyword evidence="4 5" id="KW-0472">Membrane</keyword>
<evidence type="ECO:0000256" key="1">
    <source>
        <dbReference type="ARBA" id="ARBA00004141"/>
    </source>
</evidence>
<feature type="transmembrane region" description="Helical" evidence="5">
    <location>
        <begin position="340"/>
        <end position="359"/>
    </location>
</feature>
<dbReference type="SUPFAM" id="SSF53850">
    <property type="entry name" value="Periplasmic binding protein-like II"/>
    <property type="match status" value="1"/>
</dbReference>
<dbReference type="PANTHER" id="PTHR43471:SF3">
    <property type="entry name" value="ABC TRANSPORTER PERMEASE PROTEIN NATB"/>
    <property type="match status" value="1"/>
</dbReference>
<comment type="caution">
    <text evidence="7">The sequence shown here is derived from an EMBL/GenBank/DDBJ whole genome shotgun (WGS) entry which is preliminary data.</text>
</comment>
<evidence type="ECO:0000256" key="3">
    <source>
        <dbReference type="ARBA" id="ARBA00022989"/>
    </source>
</evidence>
<dbReference type="Pfam" id="PF12698">
    <property type="entry name" value="ABC2_membrane_3"/>
    <property type="match status" value="1"/>
</dbReference>
<organism evidence="7 8">
    <name type="scientific">Neolewinella xylanilytica</name>
    <dbReference type="NCBI Taxonomy" id="1514080"/>
    <lineage>
        <taxon>Bacteria</taxon>
        <taxon>Pseudomonadati</taxon>
        <taxon>Bacteroidota</taxon>
        <taxon>Saprospiria</taxon>
        <taxon>Saprospirales</taxon>
        <taxon>Lewinellaceae</taxon>
        <taxon>Neolewinella</taxon>
    </lineage>
</organism>
<dbReference type="OrthoDB" id="9768837at2"/>
<dbReference type="RefSeq" id="WP_104419121.1">
    <property type="nucleotide sequence ID" value="NZ_PTJC01000005.1"/>
</dbReference>
<feature type="domain" description="ABC-2 type transporter transmembrane" evidence="6">
    <location>
        <begin position="19"/>
        <end position="413"/>
    </location>
</feature>
<feature type="transmembrane region" description="Helical" evidence="5">
    <location>
        <begin position="21"/>
        <end position="43"/>
    </location>
</feature>
<dbReference type="AlphaFoldDB" id="A0A2S6IAS8"/>
<name>A0A2S6IAS8_9BACT</name>
<evidence type="ECO:0000313" key="7">
    <source>
        <dbReference type="EMBL" id="PPK88582.1"/>
    </source>
</evidence>
<dbReference type="InterPro" id="IPR013525">
    <property type="entry name" value="ABC2_TM"/>
</dbReference>
<proteinExistence type="predicted"/>
<feature type="transmembrane region" description="Helical" evidence="5">
    <location>
        <begin position="301"/>
        <end position="328"/>
    </location>
</feature>
<keyword evidence="8" id="KW-1185">Reference proteome</keyword>
<evidence type="ECO:0000256" key="5">
    <source>
        <dbReference type="SAM" id="Phobius"/>
    </source>
</evidence>
<comment type="subcellular location">
    <subcellularLocation>
        <location evidence="1">Membrane</location>
        <topology evidence="1">Multi-pass membrane protein</topology>
    </subcellularLocation>
</comment>